<evidence type="ECO:0000256" key="1">
    <source>
        <dbReference type="ARBA" id="ARBA00022676"/>
    </source>
</evidence>
<gene>
    <name evidence="4" type="ORF">JMJ35_004402</name>
</gene>
<protein>
    <recommendedName>
        <fullName evidence="3">Glycosyl transferase family 3 domain-containing protein</fullName>
    </recommendedName>
</protein>
<keyword evidence="2" id="KW-0808">Transferase</keyword>
<dbReference type="PANTHER" id="PTHR43285:SF2">
    <property type="entry name" value="ANTHRANILATE PHOSPHORIBOSYLTRANSFERASE"/>
    <property type="match status" value="1"/>
</dbReference>
<dbReference type="NCBIfam" id="TIGR01245">
    <property type="entry name" value="trpD"/>
    <property type="match status" value="1"/>
</dbReference>
<dbReference type="InterPro" id="IPR005940">
    <property type="entry name" value="Anthranilate_Pribosyl_Tfrase"/>
</dbReference>
<evidence type="ECO:0000313" key="4">
    <source>
        <dbReference type="EMBL" id="KAK0513416.1"/>
    </source>
</evidence>
<dbReference type="GO" id="GO:0000162">
    <property type="term" value="P:L-tryptophan biosynthetic process"/>
    <property type="evidence" value="ECO:0007669"/>
    <property type="project" value="InterPro"/>
</dbReference>
<dbReference type="PANTHER" id="PTHR43285">
    <property type="entry name" value="ANTHRANILATE PHOSPHORIBOSYLTRANSFERASE"/>
    <property type="match status" value="1"/>
</dbReference>
<keyword evidence="1" id="KW-0328">Glycosyltransferase</keyword>
<dbReference type="Pfam" id="PF00591">
    <property type="entry name" value="Glycos_transf_3"/>
    <property type="match status" value="1"/>
</dbReference>
<proteinExistence type="predicted"/>
<evidence type="ECO:0000259" key="3">
    <source>
        <dbReference type="Pfam" id="PF00591"/>
    </source>
</evidence>
<name>A0AA39UBG1_9LECA</name>
<evidence type="ECO:0000256" key="2">
    <source>
        <dbReference type="ARBA" id="ARBA00022679"/>
    </source>
</evidence>
<dbReference type="InterPro" id="IPR000312">
    <property type="entry name" value="Glycosyl_Trfase_fam3"/>
</dbReference>
<reference evidence="4" key="1">
    <citation type="submission" date="2023-03" db="EMBL/GenBank/DDBJ databases">
        <title>Complete genome of Cladonia borealis.</title>
        <authorList>
            <person name="Park H."/>
        </authorList>
    </citation>
    <scope>NUCLEOTIDE SEQUENCE</scope>
    <source>
        <strain evidence="4">ANT050790</strain>
    </source>
</reference>
<sequence>MANTTPHSSAISITPLLKKLHKPLAHGHAPAEEISAAFALIFEENRLSQIQAATFLTLLATTARDKDADVIAACAARMREAAYQVDLEPLRTLIQHGGRAGGNYHGGLCDIVGTGGSSHQTYNISTTASLIASSLLLMSKHGNKAQTSVSGAADILSSITPTPPNLLASNAENIPKIYENTSYAFLFAPNFHPGMRFAGPLRREMGIRTIFNLMGPLAHPIEELVEARLVGVTEGALGPVFAEALRISGTEKAPGMRKAMVVSGREGLDEISCAGLTDCWMLHEVRSDTGRYQQMGIEHFQLQPSDFGFPSHPLGAIRGGDSPKDNAVILMQLLEGKLNEDDPIFQVVLMNAAAMLVISGICDAEASSMDESDDGIVIEERGPGRGRWKEGVRRARWAVESGTALKSLKAFTEISNRLGSN</sequence>
<dbReference type="Gene3D" id="3.40.1030.10">
    <property type="entry name" value="Nucleoside phosphorylase/phosphoribosyltransferase catalytic domain"/>
    <property type="match status" value="1"/>
</dbReference>
<dbReference type="Gene3D" id="1.20.970.10">
    <property type="entry name" value="Transferase, Pyrimidine Nucleoside Phosphorylase, Chain C"/>
    <property type="match status" value="1"/>
</dbReference>
<evidence type="ECO:0000313" key="5">
    <source>
        <dbReference type="Proteomes" id="UP001166286"/>
    </source>
</evidence>
<keyword evidence="5" id="KW-1185">Reference proteome</keyword>
<dbReference type="AlphaFoldDB" id="A0AA39UBG1"/>
<organism evidence="4 5">
    <name type="scientific">Cladonia borealis</name>
    <dbReference type="NCBI Taxonomy" id="184061"/>
    <lineage>
        <taxon>Eukaryota</taxon>
        <taxon>Fungi</taxon>
        <taxon>Dikarya</taxon>
        <taxon>Ascomycota</taxon>
        <taxon>Pezizomycotina</taxon>
        <taxon>Lecanoromycetes</taxon>
        <taxon>OSLEUM clade</taxon>
        <taxon>Lecanoromycetidae</taxon>
        <taxon>Lecanorales</taxon>
        <taxon>Lecanorineae</taxon>
        <taxon>Cladoniaceae</taxon>
        <taxon>Cladonia</taxon>
    </lineage>
</organism>
<feature type="domain" description="Glycosyl transferase family 3" evidence="3">
    <location>
        <begin position="108"/>
        <end position="404"/>
    </location>
</feature>
<dbReference type="EMBL" id="JAFEKC020000008">
    <property type="protein sequence ID" value="KAK0513416.1"/>
    <property type="molecule type" value="Genomic_DNA"/>
</dbReference>
<dbReference type="InterPro" id="IPR035902">
    <property type="entry name" value="Nuc_phospho_transferase"/>
</dbReference>
<dbReference type="Proteomes" id="UP001166286">
    <property type="component" value="Unassembled WGS sequence"/>
</dbReference>
<accession>A0AA39UBG1</accession>
<comment type="caution">
    <text evidence="4">The sequence shown here is derived from an EMBL/GenBank/DDBJ whole genome shotgun (WGS) entry which is preliminary data.</text>
</comment>
<dbReference type="GO" id="GO:0005829">
    <property type="term" value="C:cytosol"/>
    <property type="evidence" value="ECO:0007669"/>
    <property type="project" value="TreeGrafter"/>
</dbReference>
<dbReference type="SUPFAM" id="SSF52418">
    <property type="entry name" value="Nucleoside phosphorylase/phosphoribosyltransferase catalytic domain"/>
    <property type="match status" value="1"/>
</dbReference>
<dbReference type="GO" id="GO:0004048">
    <property type="term" value="F:anthranilate phosphoribosyltransferase activity"/>
    <property type="evidence" value="ECO:0007669"/>
    <property type="project" value="InterPro"/>
</dbReference>